<feature type="transmembrane region" description="Helical" evidence="13">
    <location>
        <begin position="151"/>
        <end position="171"/>
    </location>
</feature>
<feature type="domain" description="Cytochrome b561 bacterial/Ni-hydrogenase" evidence="14">
    <location>
        <begin position="8"/>
        <end position="187"/>
    </location>
</feature>
<dbReference type="Proteomes" id="UP001367030">
    <property type="component" value="Unassembled WGS sequence"/>
</dbReference>
<evidence type="ECO:0000313" key="15">
    <source>
        <dbReference type="EMBL" id="MEJ8856859.1"/>
    </source>
</evidence>
<keyword evidence="16" id="KW-1185">Reference proteome</keyword>
<evidence type="ECO:0000256" key="2">
    <source>
        <dbReference type="ARBA" id="ARBA00004651"/>
    </source>
</evidence>
<evidence type="ECO:0000256" key="12">
    <source>
        <dbReference type="ARBA" id="ARBA00037975"/>
    </source>
</evidence>
<dbReference type="InterPro" id="IPR011577">
    <property type="entry name" value="Cyt_b561_bac/Ni-Hgenase"/>
</dbReference>
<dbReference type="Gene3D" id="1.20.950.20">
    <property type="entry name" value="Transmembrane di-heme cytochromes, Chain C"/>
    <property type="match status" value="1"/>
</dbReference>
<evidence type="ECO:0000256" key="13">
    <source>
        <dbReference type="SAM" id="Phobius"/>
    </source>
</evidence>
<gene>
    <name evidence="15" type="ORF">WKW79_19950</name>
</gene>
<dbReference type="RefSeq" id="WP_340336930.1">
    <property type="nucleotide sequence ID" value="NZ_JBBKZS010000008.1"/>
</dbReference>
<dbReference type="SUPFAM" id="SSF81342">
    <property type="entry name" value="Transmembrane di-heme cytochromes"/>
    <property type="match status" value="1"/>
</dbReference>
<dbReference type="InterPro" id="IPR052168">
    <property type="entry name" value="Cytochrome_b561_oxidase"/>
</dbReference>
<dbReference type="PANTHER" id="PTHR30529">
    <property type="entry name" value="CYTOCHROME B561"/>
    <property type="match status" value="1"/>
</dbReference>
<evidence type="ECO:0000256" key="6">
    <source>
        <dbReference type="ARBA" id="ARBA00022692"/>
    </source>
</evidence>
<feature type="transmembrane region" description="Helical" evidence="13">
    <location>
        <begin position="12"/>
        <end position="33"/>
    </location>
</feature>
<evidence type="ECO:0000256" key="8">
    <source>
        <dbReference type="ARBA" id="ARBA00022982"/>
    </source>
</evidence>
<accession>A0ABU8XAX4</accession>
<proteinExistence type="inferred from homology"/>
<evidence type="ECO:0000256" key="4">
    <source>
        <dbReference type="ARBA" id="ARBA00022475"/>
    </source>
</evidence>
<evidence type="ECO:0000259" key="14">
    <source>
        <dbReference type="Pfam" id="PF01292"/>
    </source>
</evidence>
<evidence type="ECO:0000256" key="5">
    <source>
        <dbReference type="ARBA" id="ARBA00022617"/>
    </source>
</evidence>
<dbReference type="EMBL" id="JBBKZS010000008">
    <property type="protein sequence ID" value="MEJ8856859.1"/>
    <property type="molecule type" value="Genomic_DNA"/>
</dbReference>
<comment type="caution">
    <text evidence="15">The sequence shown here is derived from an EMBL/GenBank/DDBJ whole genome shotgun (WGS) entry which is preliminary data.</text>
</comment>
<evidence type="ECO:0000256" key="7">
    <source>
        <dbReference type="ARBA" id="ARBA00022723"/>
    </source>
</evidence>
<keyword evidence="8" id="KW-0249">Electron transport</keyword>
<reference evidence="15 16" key="1">
    <citation type="submission" date="2024-03" db="EMBL/GenBank/DDBJ databases">
        <title>Novel species of the genus Variovorax.</title>
        <authorList>
            <person name="Liu Q."/>
            <person name="Xin Y.-H."/>
        </authorList>
    </citation>
    <scope>NUCLEOTIDE SEQUENCE [LARGE SCALE GENOMIC DNA]</scope>
    <source>
        <strain evidence="15 16">KACC 18901</strain>
    </source>
</reference>
<evidence type="ECO:0000256" key="10">
    <source>
        <dbReference type="ARBA" id="ARBA00023004"/>
    </source>
</evidence>
<evidence type="ECO:0000256" key="3">
    <source>
        <dbReference type="ARBA" id="ARBA00022448"/>
    </source>
</evidence>
<dbReference type="PANTHER" id="PTHR30529:SF1">
    <property type="entry name" value="CYTOCHROME B561 HOMOLOG 2"/>
    <property type="match status" value="1"/>
</dbReference>
<keyword evidence="4" id="KW-1003">Cell membrane</keyword>
<keyword evidence="10" id="KW-0408">Iron</keyword>
<keyword evidence="3" id="KW-0813">Transport</keyword>
<feature type="transmembrane region" description="Helical" evidence="13">
    <location>
        <begin position="45"/>
        <end position="64"/>
    </location>
</feature>
<feature type="transmembrane region" description="Helical" evidence="13">
    <location>
        <begin position="84"/>
        <end position="102"/>
    </location>
</feature>
<keyword evidence="6 13" id="KW-0812">Transmembrane</keyword>
<comment type="cofactor">
    <cofactor evidence="1">
        <name>heme b</name>
        <dbReference type="ChEBI" id="CHEBI:60344"/>
    </cofactor>
</comment>
<evidence type="ECO:0000256" key="9">
    <source>
        <dbReference type="ARBA" id="ARBA00022989"/>
    </source>
</evidence>
<dbReference type="InterPro" id="IPR016174">
    <property type="entry name" value="Di-haem_cyt_TM"/>
</dbReference>
<dbReference type="Pfam" id="PF01292">
    <property type="entry name" value="Ni_hydr_CYTB"/>
    <property type="match status" value="1"/>
</dbReference>
<keyword evidence="7" id="KW-0479">Metal-binding</keyword>
<evidence type="ECO:0000256" key="1">
    <source>
        <dbReference type="ARBA" id="ARBA00001970"/>
    </source>
</evidence>
<comment type="similarity">
    <text evidence="12">Belongs to the cytochrome b561 family.</text>
</comment>
<keyword evidence="5" id="KW-0349">Heme</keyword>
<comment type="subcellular location">
    <subcellularLocation>
        <location evidence="2">Cell membrane</location>
        <topology evidence="2">Multi-pass membrane protein</topology>
    </subcellularLocation>
</comment>
<evidence type="ECO:0000313" key="16">
    <source>
        <dbReference type="Proteomes" id="UP001367030"/>
    </source>
</evidence>
<protein>
    <submittedName>
        <fullName evidence="15">Cytochrome b</fullName>
    </submittedName>
</protein>
<keyword evidence="11 13" id="KW-0472">Membrane</keyword>
<sequence length="187" mass="21381">MPSIPDKYTKPAIILHWLVAALMVVNVILGLTAESLRDEWVRPAIDTHKSIGITVLGLAILRVLWRATHKPPPMPGTYGRLERLAAHAAHGVLYLLMFMLPLSGWMHDSAWKDAATHPMQYFGLFEWPRIGWIMAIEPVAKERLHDLFGLAHMWIGNVLYVMFALHVLGALKHQFLDRERELQRMLP</sequence>
<organism evidence="15 16">
    <name type="scientific">Variovorax robiniae</name>
    <dbReference type="NCBI Taxonomy" id="1836199"/>
    <lineage>
        <taxon>Bacteria</taxon>
        <taxon>Pseudomonadati</taxon>
        <taxon>Pseudomonadota</taxon>
        <taxon>Betaproteobacteria</taxon>
        <taxon>Burkholderiales</taxon>
        <taxon>Comamonadaceae</taxon>
        <taxon>Variovorax</taxon>
    </lineage>
</organism>
<evidence type="ECO:0000256" key="11">
    <source>
        <dbReference type="ARBA" id="ARBA00023136"/>
    </source>
</evidence>
<name>A0ABU8XAX4_9BURK</name>
<keyword evidence="9 13" id="KW-1133">Transmembrane helix</keyword>